<protein>
    <submittedName>
        <fullName evidence="3">Uncharacterized protein</fullName>
    </submittedName>
</protein>
<dbReference type="SUPFAM" id="SSF81383">
    <property type="entry name" value="F-box domain"/>
    <property type="match status" value="1"/>
</dbReference>
<dbReference type="InterPro" id="IPR001810">
    <property type="entry name" value="F-box_dom"/>
</dbReference>
<dbReference type="PANTHER" id="PTHR33110">
    <property type="entry name" value="F-BOX/KELCH-REPEAT PROTEIN-RELATED"/>
    <property type="match status" value="1"/>
</dbReference>
<evidence type="ECO:0000313" key="4">
    <source>
        <dbReference type="Proteomes" id="UP000032180"/>
    </source>
</evidence>
<dbReference type="PANTHER" id="PTHR33110:SF132">
    <property type="entry name" value="OS01G0520260 PROTEIN"/>
    <property type="match status" value="1"/>
</dbReference>
<evidence type="ECO:0000259" key="1">
    <source>
        <dbReference type="Pfam" id="PF03478"/>
    </source>
</evidence>
<name>A0A0D9V1L2_9ORYZ</name>
<feature type="domain" description="KIB1-4 beta-propeller" evidence="1">
    <location>
        <begin position="86"/>
        <end position="388"/>
    </location>
</feature>
<dbReference type="Pfam" id="PF03478">
    <property type="entry name" value="Beta-prop_KIB1-4"/>
    <property type="match status" value="1"/>
</dbReference>
<dbReference type="Proteomes" id="UP000032180">
    <property type="component" value="Chromosome 1"/>
</dbReference>
<feature type="domain" description="F-box" evidence="2">
    <location>
        <begin position="11"/>
        <end position="43"/>
    </location>
</feature>
<dbReference type="Pfam" id="PF12937">
    <property type="entry name" value="F-box-like"/>
    <property type="match status" value="1"/>
</dbReference>
<keyword evidence="4" id="KW-1185">Reference proteome</keyword>
<reference evidence="3" key="3">
    <citation type="submission" date="2015-04" db="UniProtKB">
        <authorList>
            <consortium name="EnsemblPlants"/>
        </authorList>
    </citation>
    <scope>IDENTIFICATION</scope>
</reference>
<dbReference type="STRING" id="77586.A0A0D9V1L2"/>
<dbReference type="Gene3D" id="1.20.1280.50">
    <property type="match status" value="1"/>
</dbReference>
<organism evidence="3 4">
    <name type="scientific">Leersia perrieri</name>
    <dbReference type="NCBI Taxonomy" id="77586"/>
    <lineage>
        <taxon>Eukaryota</taxon>
        <taxon>Viridiplantae</taxon>
        <taxon>Streptophyta</taxon>
        <taxon>Embryophyta</taxon>
        <taxon>Tracheophyta</taxon>
        <taxon>Spermatophyta</taxon>
        <taxon>Magnoliopsida</taxon>
        <taxon>Liliopsida</taxon>
        <taxon>Poales</taxon>
        <taxon>Poaceae</taxon>
        <taxon>BOP clade</taxon>
        <taxon>Oryzoideae</taxon>
        <taxon>Oryzeae</taxon>
        <taxon>Oryzinae</taxon>
        <taxon>Leersia</taxon>
    </lineage>
</organism>
<reference evidence="4" key="2">
    <citation type="submission" date="2013-12" db="EMBL/GenBank/DDBJ databases">
        <authorList>
            <person name="Yu Y."/>
            <person name="Lee S."/>
            <person name="de Baynast K."/>
            <person name="Wissotski M."/>
            <person name="Liu L."/>
            <person name="Talag J."/>
            <person name="Goicoechea J."/>
            <person name="Angelova A."/>
            <person name="Jetty R."/>
            <person name="Kudrna D."/>
            <person name="Golser W."/>
            <person name="Rivera L."/>
            <person name="Zhang J."/>
            <person name="Wing R."/>
        </authorList>
    </citation>
    <scope>NUCLEOTIDE SEQUENCE</scope>
</reference>
<dbReference type="AlphaFoldDB" id="A0A0D9V1L2"/>
<dbReference type="InterPro" id="IPR005174">
    <property type="entry name" value="KIB1-4_b-propeller"/>
</dbReference>
<sequence length="498" mass="53677">MAPPLVSWSDGLPPEMLLIVLSHLHCLADRVCFGAVCRSWRSTTKQQAAKEAAAAAPQRPLLLPWLLSPSPVDEPTITSFVSGVARRINLPECLRCKGRFFGSFSGGWLAVALGMCGDYLLANFRSGQTIPLPSMMRYQETPSLTDEMSTTTPAILRAIVFSSAPDSPGCVAGALTCGTANIAFCQLDTCKVWTGGPEIVPGAAIDDMVFFQGSFHAISSYDVMTVFTMWSPADTPGGRVDAVSQHSFSMPMRFRPSDRSAPLIRGAARSASRYLVVSRNKLLMVVRYYFPATIDFDGCIAEFPRRWTVLFRVFQMKKLRNGGFFWDALNGLDGRVLFLGRCCSRAFEASEISGFNGGSIYFLDDVKFDLSLVMKDNADYPSQDAGMYAMPSDVVVRPSMDVAAAGMQSSGSIYKGKYHLLHQKFSGQNGNLFEFVSAALGGDGGGGHVSSGLGASASTASASQSASGENNKTGILGTVWNFNSAPFSRFSAPVWLEP</sequence>
<dbReference type="eggNOG" id="ENOG502R6HJ">
    <property type="taxonomic scope" value="Eukaryota"/>
</dbReference>
<dbReference type="CDD" id="cd09917">
    <property type="entry name" value="F-box_SF"/>
    <property type="match status" value="1"/>
</dbReference>
<evidence type="ECO:0000313" key="3">
    <source>
        <dbReference type="EnsemblPlants" id="LPERR01G15660.1"/>
    </source>
</evidence>
<proteinExistence type="predicted"/>
<reference evidence="3 4" key="1">
    <citation type="submission" date="2012-08" db="EMBL/GenBank/DDBJ databases">
        <title>Oryza genome evolution.</title>
        <authorList>
            <person name="Wing R.A."/>
        </authorList>
    </citation>
    <scope>NUCLEOTIDE SEQUENCE</scope>
</reference>
<dbReference type="HOGENOM" id="CLU_019286_5_0_1"/>
<evidence type="ECO:0000259" key="2">
    <source>
        <dbReference type="Pfam" id="PF12937"/>
    </source>
</evidence>
<dbReference type="Gramene" id="LPERR01G15660.1">
    <property type="protein sequence ID" value="LPERR01G15660.1"/>
    <property type="gene ID" value="LPERR01G15660"/>
</dbReference>
<accession>A0A0D9V1L2</accession>
<dbReference type="EnsemblPlants" id="LPERR01G15660.1">
    <property type="protein sequence ID" value="LPERR01G15660.1"/>
    <property type="gene ID" value="LPERR01G15660"/>
</dbReference>
<dbReference type="InterPro" id="IPR036047">
    <property type="entry name" value="F-box-like_dom_sf"/>
</dbReference>